<dbReference type="GO" id="GO:0003824">
    <property type="term" value="F:catalytic activity"/>
    <property type="evidence" value="ECO:0007669"/>
    <property type="project" value="UniProtKB-ARBA"/>
</dbReference>
<accession>A0A1H5M0N5</accession>
<reference evidence="2" key="1">
    <citation type="submission" date="2016-10" db="EMBL/GenBank/DDBJ databases">
        <authorList>
            <person name="Varghese N."/>
        </authorList>
    </citation>
    <scope>NUCLEOTIDE SEQUENCE [LARGE SCALE GENOMIC DNA]</scope>
    <source>
        <strain evidence="2">DSM 44719</strain>
    </source>
</reference>
<dbReference type="SUPFAM" id="SSF52096">
    <property type="entry name" value="ClpP/crotonase"/>
    <property type="match status" value="1"/>
</dbReference>
<protein>
    <submittedName>
        <fullName evidence="1">Enoyl-CoA hydratase/carnithine racemase</fullName>
    </submittedName>
</protein>
<dbReference type="Gene3D" id="3.90.226.10">
    <property type="entry name" value="2-enoyl-CoA Hydratase, Chain A, domain 1"/>
    <property type="match status" value="1"/>
</dbReference>
<name>A0A1H5M0N5_RHOJO</name>
<dbReference type="RefSeq" id="WP_205415427.1">
    <property type="nucleotide sequence ID" value="NZ_FNTL01000005.1"/>
</dbReference>
<dbReference type="EMBL" id="FNTL01000005">
    <property type="protein sequence ID" value="SEE82804.1"/>
    <property type="molecule type" value="Genomic_DNA"/>
</dbReference>
<dbReference type="PANTHER" id="PTHR43459:SF3">
    <property type="entry name" value="ENOYL-COA HYDRATASE ECHA15 (ENOYL HYDRASE) (UNSATURATED ACYL-COA HYDRATASE) (CROTONASE)-RELATED"/>
    <property type="match status" value="1"/>
</dbReference>
<gene>
    <name evidence="1" type="ORF">SAMN04490220_8563</name>
</gene>
<dbReference type="PANTHER" id="PTHR43459">
    <property type="entry name" value="ENOYL-COA HYDRATASE"/>
    <property type="match status" value="1"/>
</dbReference>
<evidence type="ECO:0000313" key="2">
    <source>
        <dbReference type="Proteomes" id="UP000183407"/>
    </source>
</evidence>
<dbReference type="Proteomes" id="UP000183407">
    <property type="component" value="Unassembled WGS sequence"/>
</dbReference>
<proteinExistence type="predicted"/>
<dbReference type="Pfam" id="PF00378">
    <property type="entry name" value="ECH_1"/>
    <property type="match status" value="1"/>
</dbReference>
<dbReference type="InterPro" id="IPR001753">
    <property type="entry name" value="Enoyl-CoA_hydra/iso"/>
</dbReference>
<dbReference type="CDD" id="cd06558">
    <property type="entry name" value="crotonase-like"/>
    <property type="match status" value="1"/>
</dbReference>
<evidence type="ECO:0000313" key="1">
    <source>
        <dbReference type="EMBL" id="SEE82804.1"/>
    </source>
</evidence>
<sequence>MPKEYMTRFKTADVSIDDVGVLTVRVHSRGGSLGWNALPHRELPELFAAIAADRDVRVVIFTGTGDRFIDLIPSFEEAVARGEAPAAVMDDGLFEGNRLISALLAIEVPIIAAINGPVDVHAELALLSDIVLCTEETYFQDAAHVPLGLVPGDGVQVLWPLLLGFNRARYFLLTGQKISAAEALTLGLVSEILPSDALADRALAHARRLAVCNPVFVRNTRLVFIEQLRRAMAADLSTGLALEAVASLSGANWDGPYAPEPIGPISE</sequence>
<dbReference type="InterPro" id="IPR029045">
    <property type="entry name" value="ClpP/crotonase-like_dom_sf"/>
</dbReference>
<dbReference type="AlphaFoldDB" id="A0A1H5M0N5"/>
<organism evidence="1 2">
    <name type="scientific">Rhodococcus jostii</name>
    <dbReference type="NCBI Taxonomy" id="132919"/>
    <lineage>
        <taxon>Bacteria</taxon>
        <taxon>Bacillati</taxon>
        <taxon>Actinomycetota</taxon>
        <taxon>Actinomycetes</taxon>
        <taxon>Mycobacteriales</taxon>
        <taxon>Nocardiaceae</taxon>
        <taxon>Rhodococcus</taxon>
    </lineage>
</organism>